<keyword evidence="1" id="KW-0472">Membrane</keyword>
<dbReference type="WBParaSite" id="SPAL_0001560100.1">
    <property type="protein sequence ID" value="SPAL_0001560100.1"/>
    <property type="gene ID" value="SPAL_0001560100"/>
</dbReference>
<protein>
    <submittedName>
        <fullName evidence="3">G_PROTEIN_RECEP_F1_2 domain-containing protein</fullName>
    </submittedName>
</protein>
<keyword evidence="1" id="KW-1133">Transmembrane helix</keyword>
<feature type="transmembrane region" description="Helical" evidence="1">
    <location>
        <begin position="233"/>
        <end position="261"/>
    </location>
</feature>
<organism evidence="2 3">
    <name type="scientific">Strongyloides papillosus</name>
    <name type="common">Intestinal threadworm</name>
    <dbReference type="NCBI Taxonomy" id="174720"/>
    <lineage>
        <taxon>Eukaryota</taxon>
        <taxon>Metazoa</taxon>
        <taxon>Ecdysozoa</taxon>
        <taxon>Nematoda</taxon>
        <taxon>Chromadorea</taxon>
        <taxon>Rhabditida</taxon>
        <taxon>Tylenchina</taxon>
        <taxon>Panagrolaimomorpha</taxon>
        <taxon>Strongyloidoidea</taxon>
        <taxon>Strongyloididae</taxon>
        <taxon>Strongyloides</taxon>
    </lineage>
</organism>
<feature type="transmembrane region" description="Helical" evidence="1">
    <location>
        <begin position="76"/>
        <end position="101"/>
    </location>
</feature>
<proteinExistence type="predicted"/>
<feature type="transmembrane region" description="Helical" evidence="1">
    <location>
        <begin position="128"/>
        <end position="147"/>
    </location>
</feature>
<name>A0A0N5CCJ5_STREA</name>
<feature type="transmembrane region" description="Helical" evidence="1">
    <location>
        <begin position="189"/>
        <end position="212"/>
    </location>
</feature>
<dbReference type="Proteomes" id="UP000046392">
    <property type="component" value="Unplaced"/>
</dbReference>
<feature type="transmembrane region" description="Helical" evidence="1">
    <location>
        <begin position="45"/>
        <end position="64"/>
    </location>
</feature>
<dbReference type="AlphaFoldDB" id="A0A0N5CCJ5"/>
<keyword evidence="1" id="KW-0812">Transmembrane</keyword>
<sequence>MFIEKLTFIESCIGIILNLLAFVLFKYNHSIKSDRYFLFLKWTRLLDILLPLSAGVMTNLVNLLPFQGNASSGVCFWLQSPFLCNYMIMLNLISITINNVVRKLSYMYRYNVFVINKPIFHCTKFEKYFTIFGLILALISLSITHTFPLKEDEYKNYYEDIDIVFKSFPNSSYIIVLYDPRISPKNSFMVVYSVGFAYTCITIFIMIFWYAIPLEKKLRQCKKEGRNETNCKITVAIFYLRISIILPIFCSLLPTSIIYHYFLLSHESLENEFLVATFTPLIYQTYSIINPIVIMIQGKIITVKSRSKVSKVNNLNLFIVNKFFT</sequence>
<keyword evidence="2" id="KW-1185">Reference proteome</keyword>
<feature type="transmembrane region" description="Helical" evidence="1">
    <location>
        <begin position="6"/>
        <end position="25"/>
    </location>
</feature>
<evidence type="ECO:0000313" key="2">
    <source>
        <dbReference type="Proteomes" id="UP000046392"/>
    </source>
</evidence>
<evidence type="ECO:0000256" key="1">
    <source>
        <dbReference type="SAM" id="Phobius"/>
    </source>
</evidence>
<feature type="transmembrane region" description="Helical" evidence="1">
    <location>
        <begin position="281"/>
        <end position="301"/>
    </location>
</feature>
<reference evidence="3" key="1">
    <citation type="submission" date="2017-02" db="UniProtKB">
        <authorList>
            <consortium name="WormBaseParasite"/>
        </authorList>
    </citation>
    <scope>IDENTIFICATION</scope>
</reference>
<evidence type="ECO:0000313" key="3">
    <source>
        <dbReference type="WBParaSite" id="SPAL_0001560100.1"/>
    </source>
</evidence>
<dbReference type="SUPFAM" id="SSF81321">
    <property type="entry name" value="Family A G protein-coupled receptor-like"/>
    <property type="match status" value="1"/>
</dbReference>
<accession>A0A0N5CCJ5</accession>